<evidence type="ECO:0000259" key="8">
    <source>
        <dbReference type="Pfam" id="PF04116"/>
    </source>
</evidence>
<dbReference type="EMBL" id="JBHUEJ010000031">
    <property type="protein sequence ID" value="MFD1711596.1"/>
    <property type="molecule type" value="Genomic_DNA"/>
</dbReference>
<keyword evidence="4 9" id="KW-0560">Oxidoreductase</keyword>
<evidence type="ECO:0000256" key="4">
    <source>
        <dbReference type="ARBA" id="ARBA00023002"/>
    </source>
</evidence>
<dbReference type="GO" id="GO:0016491">
    <property type="term" value="F:oxidoreductase activity"/>
    <property type="evidence" value="ECO:0007669"/>
    <property type="project" value="UniProtKB-KW"/>
</dbReference>
<dbReference type="PANTHER" id="PTHR21624">
    <property type="entry name" value="STEROL DESATURASE-RELATED PROTEIN"/>
    <property type="match status" value="1"/>
</dbReference>
<keyword evidence="10" id="KW-1185">Reference proteome</keyword>
<evidence type="ECO:0000256" key="2">
    <source>
        <dbReference type="ARBA" id="ARBA00022692"/>
    </source>
</evidence>
<evidence type="ECO:0000256" key="6">
    <source>
        <dbReference type="ARBA" id="ARBA00023136"/>
    </source>
</evidence>
<evidence type="ECO:0000256" key="7">
    <source>
        <dbReference type="SAM" id="Phobius"/>
    </source>
</evidence>
<evidence type="ECO:0000256" key="3">
    <source>
        <dbReference type="ARBA" id="ARBA00022989"/>
    </source>
</evidence>
<comment type="caution">
    <text evidence="9">The sequence shown here is derived from an EMBL/GenBank/DDBJ whole genome shotgun (WGS) entry which is preliminary data.</text>
</comment>
<evidence type="ECO:0000313" key="9">
    <source>
        <dbReference type="EMBL" id="MFD1711596.1"/>
    </source>
</evidence>
<dbReference type="Proteomes" id="UP001597304">
    <property type="component" value="Unassembled WGS sequence"/>
</dbReference>
<sequence length="262" mass="28615">MLQIYLAAVVLSLAVVLVLEAFIPLHPASTPPLRRWLHNLALSALAIAVTLGMPMLLHAATQGGGEPWPSLGLAKSGWPWWVQWPLTLVVMEGVLYTFHRISHRIGWLWRLHAVHHSDTELDATTAHRHHPLESAVSALVTLPVLLVLAPPWGAVLAYSLLAVGVTTWSHGNLRLPAWLDRALAWVIVTPAFHRIHHSAHQPQTDSHYATLLTAFDRLFGTASTVPPDGGRWLTIGLASAPSGDPTRQSVGELLAAPFRRIA</sequence>
<accession>A0ABW4KXS3</accession>
<keyword evidence="6 7" id="KW-0472">Membrane</keyword>
<protein>
    <submittedName>
        <fullName evidence="9">Sterol desaturase family protein</fullName>
        <ecNumber evidence="9">1.-.-.-</ecNumber>
    </submittedName>
</protein>
<keyword evidence="2 7" id="KW-0812">Transmembrane</keyword>
<feature type="transmembrane region" description="Helical" evidence="7">
    <location>
        <begin position="6"/>
        <end position="25"/>
    </location>
</feature>
<feature type="transmembrane region" description="Helical" evidence="7">
    <location>
        <begin position="37"/>
        <end position="60"/>
    </location>
</feature>
<dbReference type="EC" id="1.-.-.-" evidence="9"/>
<feature type="domain" description="Fatty acid hydroxylase" evidence="8">
    <location>
        <begin position="85"/>
        <end position="221"/>
    </location>
</feature>
<keyword evidence="3 7" id="KW-1133">Transmembrane helix</keyword>
<gene>
    <name evidence="9" type="ORF">ACFSF0_13340</name>
</gene>
<dbReference type="PANTHER" id="PTHR21624:SF1">
    <property type="entry name" value="ALKYLGLYCEROL MONOOXYGENASE"/>
    <property type="match status" value="1"/>
</dbReference>
<keyword evidence="5" id="KW-0443">Lipid metabolism</keyword>
<organism evidence="9 10">
    <name type="scientific">Ottowia flava</name>
    <dbReference type="NCBI Taxonomy" id="2675430"/>
    <lineage>
        <taxon>Bacteria</taxon>
        <taxon>Pseudomonadati</taxon>
        <taxon>Pseudomonadota</taxon>
        <taxon>Betaproteobacteria</taxon>
        <taxon>Burkholderiales</taxon>
        <taxon>Comamonadaceae</taxon>
        <taxon>Ottowia</taxon>
    </lineage>
</organism>
<reference evidence="10" key="1">
    <citation type="journal article" date="2019" name="Int. J. Syst. Evol. Microbiol.">
        <title>The Global Catalogue of Microorganisms (GCM) 10K type strain sequencing project: providing services to taxonomists for standard genome sequencing and annotation.</title>
        <authorList>
            <consortium name="The Broad Institute Genomics Platform"/>
            <consortium name="The Broad Institute Genome Sequencing Center for Infectious Disease"/>
            <person name="Wu L."/>
            <person name="Ma J."/>
        </authorList>
    </citation>
    <scope>NUCLEOTIDE SEQUENCE [LARGE SCALE GENOMIC DNA]</scope>
    <source>
        <strain evidence="10">LMG 29247</strain>
    </source>
</reference>
<dbReference type="RefSeq" id="WP_147912924.1">
    <property type="nucleotide sequence ID" value="NZ_JBHUEJ010000031.1"/>
</dbReference>
<dbReference type="InterPro" id="IPR006694">
    <property type="entry name" value="Fatty_acid_hydroxylase"/>
</dbReference>
<feature type="transmembrane region" description="Helical" evidence="7">
    <location>
        <begin position="80"/>
        <end position="98"/>
    </location>
</feature>
<evidence type="ECO:0000256" key="1">
    <source>
        <dbReference type="ARBA" id="ARBA00004127"/>
    </source>
</evidence>
<evidence type="ECO:0000256" key="5">
    <source>
        <dbReference type="ARBA" id="ARBA00023098"/>
    </source>
</evidence>
<dbReference type="InterPro" id="IPR051689">
    <property type="entry name" value="Sterol_desaturase/TMEM195"/>
</dbReference>
<evidence type="ECO:0000313" key="10">
    <source>
        <dbReference type="Proteomes" id="UP001597304"/>
    </source>
</evidence>
<comment type="subcellular location">
    <subcellularLocation>
        <location evidence="1">Endomembrane system</location>
        <topology evidence="1">Multi-pass membrane protein</topology>
    </subcellularLocation>
</comment>
<dbReference type="Pfam" id="PF04116">
    <property type="entry name" value="FA_hydroxylase"/>
    <property type="match status" value="1"/>
</dbReference>
<proteinExistence type="predicted"/>
<name>A0ABW4KXS3_9BURK</name>